<dbReference type="EMBL" id="CP009888">
    <property type="protein sequence ID" value="AIY65564.1"/>
    <property type="molecule type" value="Genomic_DNA"/>
</dbReference>
<evidence type="ECO:0000313" key="2">
    <source>
        <dbReference type="Proteomes" id="UP000030341"/>
    </source>
</evidence>
<keyword evidence="2" id="KW-1185">Reference proteome</keyword>
<evidence type="ECO:0008006" key="3">
    <source>
        <dbReference type="Google" id="ProtNLM"/>
    </source>
</evidence>
<dbReference type="OrthoDB" id="6314893at2"/>
<dbReference type="KEGG" id="pseo:OM33_10655"/>
<dbReference type="AlphaFoldDB" id="A0A0A7EG30"/>
<proteinExistence type="predicted"/>
<dbReference type="RefSeq" id="WP_038641562.1">
    <property type="nucleotide sequence ID" value="NZ_CP009888.1"/>
</dbReference>
<protein>
    <recommendedName>
        <fullName evidence="3">Orphan protein</fullName>
    </recommendedName>
</protein>
<accession>A0A0A7EG30</accession>
<dbReference type="Proteomes" id="UP000030341">
    <property type="component" value="Chromosome 1"/>
</dbReference>
<gene>
    <name evidence="1" type="ORF">OM33_10655</name>
</gene>
<name>A0A0A7EG30_9GAMM</name>
<reference evidence="1 2" key="1">
    <citation type="submission" date="2014-11" db="EMBL/GenBank/DDBJ databases">
        <title>Complete Genome Sequence of Pseudoalteromonas sp. Strain OCN003 Isolated from Kaneohe Bay, Oahu, Hawaii.</title>
        <authorList>
            <person name="Beurmann S."/>
            <person name="Videau P."/>
            <person name="Ushijima B."/>
            <person name="Smith A.M."/>
            <person name="Aeby G.S."/>
            <person name="Callahan S.M."/>
            <person name="Belcaid M."/>
        </authorList>
    </citation>
    <scope>NUCLEOTIDE SEQUENCE [LARGE SCALE GENOMIC DNA]</scope>
    <source>
        <strain evidence="1 2">OCN003</strain>
    </source>
</reference>
<dbReference type="STRING" id="1348114.OM33_10655"/>
<dbReference type="HOGENOM" id="CLU_1946993_0_0_6"/>
<evidence type="ECO:0000313" key="1">
    <source>
        <dbReference type="EMBL" id="AIY65564.1"/>
    </source>
</evidence>
<organism evidence="1 2">
    <name type="scientific">Pseudoalteromonas piratica</name>
    <dbReference type="NCBI Taxonomy" id="1348114"/>
    <lineage>
        <taxon>Bacteria</taxon>
        <taxon>Pseudomonadati</taxon>
        <taxon>Pseudomonadota</taxon>
        <taxon>Gammaproteobacteria</taxon>
        <taxon>Alteromonadales</taxon>
        <taxon>Pseudoalteromonadaceae</taxon>
        <taxon>Pseudoalteromonas</taxon>
    </lineage>
</organism>
<sequence length="128" mass="14756">MRILIVAAVIIAAYLGYQHFDNQTRQNAFNTLLETIDVQPINQFELKQSLNTQVEARCQAIGTDETNLEKMEECLNLIHTYQDECELQIFRLAPVEFDNGSEAIDYGKRYQKCVLSNQFAYLVDTKTI</sequence>
<dbReference type="eggNOG" id="ENOG5031VUY">
    <property type="taxonomic scope" value="Bacteria"/>
</dbReference>